<dbReference type="AlphaFoldDB" id="A0A3P6RN25"/>
<name>A0A3P6RN25_ANISI</name>
<reference evidence="3 4" key="1">
    <citation type="submission" date="2018-11" db="EMBL/GenBank/DDBJ databases">
        <authorList>
            <consortium name="Pathogen Informatics"/>
        </authorList>
    </citation>
    <scope>NUCLEOTIDE SEQUENCE [LARGE SCALE GENOMIC DNA]</scope>
</reference>
<gene>
    <name evidence="3" type="ORF">ASIM_LOCUS15816</name>
</gene>
<protein>
    <submittedName>
        <fullName evidence="3">Uncharacterized protein</fullName>
    </submittedName>
</protein>
<evidence type="ECO:0000313" key="4">
    <source>
        <dbReference type="Proteomes" id="UP000267096"/>
    </source>
</evidence>
<evidence type="ECO:0000313" key="3">
    <source>
        <dbReference type="EMBL" id="VDK56110.1"/>
    </source>
</evidence>
<accession>A0A3P6RN25</accession>
<organism evidence="3 4">
    <name type="scientific">Anisakis simplex</name>
    <name type="common">Herring worm</name>
    <dbReference type="NCBI Taxonomy" id="6269"/>
    <lineage>
        <taxon>Eukaryota</taxon>
        <taxon>Metazoa</taxon>
        <taxon>Ecdysozoa</taxon>
        <taxon>Nematoda</taxon>
        <taxon>Chromadorea</taxon>
        <taxon>Rhabditida</taxon>
        <taxon>Spirurina</taxon>
        <taxon>Ascaridomorpha</taxon>
        <taxon>Ascaridoidea</taxon>
        <taxon>Anisakidae</taxon>
        <taxon>Anisakis</taxon>
        <taxon>Anisakis simplex complex</taxon>
    </lineage>
</organism>
<dbReference type="EMBL" id="UYRR01032585">
    <property type="protein sequence ID" value="VDK56110.1"/>
    <property type="molecule type" value="Genomic_DNA"/>
</dbReference>
<proteinExistence type="predicted"/>
<evidence type="ECO:0000256" key="2">
    <source>
        <dbReference type="SAM" id="Phobius"/>
    </source>
</evidence>
<dbReference type="OrthoDB" id="5874643at2759"/>
<keyword evidence="4" id="KW-1185">Reference proteome</keyword>
<keyword evidence="2" id="KW-0812">Transmembrane</keyword>
<sequence length="208" mass="23356">MKTQLREYVSGNNEIDFLKSVLPTITTEVILETFSDAIIIIVSTVGIVHLLLTILALYGIYACRPNYVRPMVADAATSLLSLLSFVLHSLYSCWKVNRLPPTAPRPSSDRYLRNVYIGAAFLLTYFIWLAITIAAYLDVTKLRADFMYWIVQERASMYVHNNTAENLTSSTDRKSERFSKSPNGSRTSRASKTSRASRVSQCTPGDVV</sequence>
<feature type="region of interest" description="Disordered" evidence="1">
    <location>
        <begin position="168"/>
        <end position="208"/>
    </location>
</feature>
<keyword evidence="2" id="KW-0472">Membrane</keyword>
<evidence type="ECO:0000256" key="1">
    <source>
        <dbReference type="SAM" id="MobiDB-lite"/>
    </source>
</evidence>
<feature type="transmembrane region" description="Helical" evidence="2">
    <location>
        <begin position="72"/>
        <end position="91"/>
    </location>
</feature>
<keyword evidence="2" id="KW-1133">Transmembrane helix</keyword>
<feature type="transmembrane region" description="Helical" evidence="2">
    <location>
        <begin position="111"/>
        <end position="137"/>
    </location>
</feature>
<feature type="compositionally biased region" description="Low complexity" evidence="1">
    <location>
        <begin position="185"/>
        <end position="200"/>
    </location>
</feature>
<feature type="transmembrane region" description="Helical" evidence="2">
    <location>
        <begin position="37"/>
        <end position="60"/>
    </location>
</feature>
<dbReference type="Proteomes" id="UP000267096">
    <property type="component" value="Unassembled WGS sequence"/>
</dbReference>